<sequence>MVRVHVVTRERLNSGAIATLRDRIFGDLILPDDPRYDTARRVVNVTVDRYPALIVRAADAYDVIQGIEFAREHDLPLAVRSGGHSASGLSTTDGGGVVDLSRMNAIDIDPERATAQVQPGATSADLAGHAQPYGLALSTGDSATVGLGGLTLGGGIGWFVRAHGLTIDNLRAVEVATADGRLLTASADEHADLFWALRGGGGNFGIATRFEFQLRPVGTVLGGVLILPASREVIEGYLAYAPQADEGLTTIADLMRVPPLPFVPEEQHGELAFVVMVCFVGPADEGQRALEPLRALATPIAEMVAPLPYPEMFAFTEAGTVPHGGSIRAGFADTLPPDAIDAILDAMENQTSPLGIVQLRGLGGALARVPADATAFAHRDRALFVAIVNVWMDPAEDAAMHRAWVTNLWDAVWPAASGTYVNFLDDDGEERIHDAYPDATFRRLADVKRRYDPDNLFRLNQNIPPMP</sequence>
<evidence type="ECO:0000256" key="1">
    <source>
        <dbReference type="ARBA" id="ARBA00001974"/>
    </source>
</evidence>
<evidence type="ECO:0000256" key="4">
    <source>
        <dbReference type="ARBA" id="ARBA00022827"/>
    </source>
</evidence>
<dbReference type="FunCoup" id="D1C385">
    <property type="interactions" value="76"/>
</dbReference>
<dbReference type="STRING" id="479434.Sthe_1267"/>
<keyword evidence="3" id="KW-0285">Flavoprotein</keyword>
<dbReference type="eggNOG" id="COG0277">
    <property type="taxonomic scope" value="Bacteria"/>
</dbReference>
<dbReference type="Gene3D" id="3.40.462.20">
    <property type="match status" value="1"/>
</dbReference>
<dbReference type="OrthoDB" id="545125at2"/>
<keyword evidence="5" id="KW-0560">Oxidoreductase</keyword>
<organism evidence="7 8">
    <name type="scientific">Sphaerobacter thermophilus (strain ATCC 49802 / DSM 20745 / KCCM 41009 / NCIMB 13125 / S 6022)</name>
    <dbReference type="NCBI Taxonomy" id="479434"/>
    <lineage>
        <taxon>Bacteria</taxon>
        <taxon>Pseudomonadati</taxon>
        <taxon>Thermomicrobiota</taxon>
        <taxon>Thermomicrobia</taxon>
        <taxon>Sphaerobacterales</taxon>
        <taxon>Sphaerobacterineae</taxon>
        <taxon>Sphaerobacteraceae</taxon>
        <taxon>Sphaerobacter</taxon>
    </lineage>
</organism>
<dbReference type="HOGENOM" id="CLU_018354_10_0_0"/>
<dbReference type="RefSeq" id="WP_012871749.1">
    <property type="nucleotide sequence ID" value="NC_013523.1"/>
</dbReference>
<evidence type="ECO:0000313" key="7">
    <source>
        <dbReference type="EMBL" id="ACZ38702.1"/>
    </source>
</evidence>
<dbReference type="SUPFAM" id="SSF55103">
    <property type="entry name" value="FAD-linked oxidases, C-terminal domain"/>
    <property type="match status" value="1"/>
</dbReference>
<dbReference type="GO" id="GO:0016491">
    <property type="term" value="F:oxidoreductase activity"/>
    <property type="evidence" value="ECO:0007669"/>
    <property type="project" value="UniProtKB-KW"/>
</dbReference>
<dbReference type="InterPro" id="IPR016166">
    <property type="entry name" value="FAD-bd_PCMH"/>
</dbReference>
<evidence type="ECO:0000256" key="2">
    <source>
        <dbReference type="ARBA" id="ARBA00005466"/>
    </source>
</evidence>
<comment type="similarity">
    <text evidence="2">Belongs to the oxygen-dependent FAD-linked oxidoreductase family.</text>
</comment>
<dbReference type="AlphaFoldDB" id="D1C385"/>
<dbReference type="Gene3D" id="3.30.43.10">
    <property type="entry name" value="Uridine Diphospho-n-acetylenolpyruvylglucosamine Reductase, domain 2"/>
    <property type="match status" value="1"/>
</dbReference>
<comment type="cofactor">
    <cofactor evidence="1">
        <name>FAD</name>
        <dbReference type="ChEBI" id="CHEBI:57692"/>
    </cofactor>
</comment>
<dbReference type="InterPro" id="IPR016164">
    <property type="entry name" value="FAD-linked_Oxase-like_C"/>
</dbReference>
<dbReference type="InterPro" id="IPR016169">
    <property type="entry name" value="FAD-bd_PCMH_sub2"/>
</dbReference>
<dbReference type="InterPro" id="IPR036318">
    <property type="entry name" value="FAD-bd_PCMH-like_sf"/>
</dbReference>
<dbReference type="Proteomes" id="UP000002027">
    <property type="component" value="Chromosome 1"/>
</dbReference>
<dbReference type="InterPro" id="IPR006093">
    <property type="entry name" value="Oxy_OxRdtase_FAD_BS"/>
</dbReference>
<dbReference type="KEGG" id="sti:Sthe_1267"/>
<dbReference type="PANTHER" id="PTHR42973:SF39">
    <property type="entry name" value="FAD-BINDING PCMH-TYPE DOMAIN-CONTAINING PROTEIN"/>
    <property type="match status" value="1"/>
</dbReference>
<evidence type="ECO:0000256" key="5">
    <source>
        <dbReference type="ARBA" id="ARBA00023002"/>
    </source>
</evidence>
<dbReference type="Pfam" id="PF01565">
    <property type="entry name" value="FAD_binding_4"/>
    <property type="match status" value="1"/>
</dbReference>
<evidence type="ECO:0000256" key="3">
    <source>
        <dbReference type="ARBA" id="ARBA00022630"/>
    </source>
</evidence>
<dbReference type="GO" id="GO:0071949">
    <property type="term" value="F:FAD binding"/>
    <property type="evidence" value="ECO:0007669"/>
    <property type="project" value="InterPro"/>
</dbReference>
<dbReference type="Pfam" id="PF08031">
    <property type="entry name" value="BBE"/>
    <property type="match status" value="1"/>
</dbReference>
<protein>
    <submittedName>
        <fullName evidence="7">FAD linked oxidase domain protein</fullName>
    </submittedName>
</protein>
<proteinExistence type="inferred from homology"/>
<dbReference type="InterPro" id="IPR050416">
    <property type="entry name" value="FAD-linked_Oxidoreductase"/>
</dbReference>
<evidence type="ECO:0000313" key="8">
    <source>
        <dbReference type="Proteomes" id="UP000002027"/>
    </source>
</evidence>
<feature type="domain" description="FAD-binding PCMH-type" evidence="6">
    <location>
        <begin position="47"/>
        <end position="217"/>
    </location>
</feature>
<dbReference type="Gene3D" id="3.30.465.10">
    <property type="match status" value="1"/>
</dbReference>
<accession>D1C385</accession>
<dbReference type="PANTHER" id="PTHR42973">
    <property type="entry name" value="BINDING OXIDOREDUCTASE, PUTATIVE (AFU_ORTHOLOGUE AFUA_1G17690)-RELATED"/>
    <property type="match status" value="1"/>
</dbReference>
<name>D1C385_SPHTD</name>
<dbReference type="PROSITE" id="PS00862">
    <property type="entry name" value="OX2_COVAL_FAD"/>
    <property type="match status" value="1"/>
</dbReference>
<dbReference type="InParanoid" id="D1C385"/>
<dbReference type="InterPro" id="IPR012951">
    <property type="entry name" value="BBE"/>
</dbReference>
<reference evidence="8" key="1">
    <citation type="submission" date="2009-11" db="EMBL/GenBank/DDBJ databases">
        <title>The complete chromosome 1 of Sphaerobacter thermophilus DSM 20745.</title>
        <authorList>
            <person name="Lucas S."/>
            <person name="Copeland A."/>
            <person name="Lapidus A."/>
            <person name="Glavina del Rio T."/>
            <person name="Dalin E."/>
            <person name="Tice H."/>
            <person name="Bruce D."/>
            <person name="Goodwin L."/>
            <person name="Pitluck S."/>
            <person name="Kyrpides N."/>
            <person name="Mavromatis K."/>
            <person name="Ivanova N."/>
            <person name="Mikhailova N."/>
            <person name="LaButti K.M."/>
            <person name="Clum A."/>
            <person name="Sun H.I."/>
            <person name="Brettin T."/>
            <person name="Detter J.C."/>
            <person name="Han C."/>
            <person name="Larimer F."/>
            <person name="Land M."/>
            <person name="Hauser L."/>
            <person name="Markowitz V."/>
            <person name="Cheng J.F."/>
            <person name="Hugenholtz P."/>
            <person name="Woyke T."/>
            <person name="Wu D."/>
            <person name="Steenblock K."/>
            <person name="Schneider S."/>
            <person name="Pukall R."/>
            <person name="Goeker M."/>
            <person name="Klenk H.P."/>
            <person name="Eisen J.A."/>
        </authorList>
    </citation>
    <scope>NUCLEOTIDE SEQUENCE [LARGE SCALE GENOMIC DNA]</scope>
    <source>
        <strain evidence="8">ATCC 49802 / DSM 20745 / S 6022</strain>
    </source>
</reference>
<dbReference type="InterPro" id="IPR016167">
    <property type="entry name" value="FAD-bd_PCMH_sub1"/>
</dbReference>
<dbReference type="PROSITE" id="PS51387">
    <property type="entry name" value="FAD_PCMH"/>
    <property type="match status" value="1"/>
</dbReference>
<evidence type="ECO:0000259" key="6">
    <source>
        <dbReference type="PROSITE" id="PS51387"/>
    </source>
</evidence>
<dbReference type="SUPFAM" id="SSF56176">
    <property type="entry name" value="FAD-binding/transporter-associated domain-like"/>
    <property type="match status" value="1"/>
</dbReference>
<keyword evidence="8" id="KW-1185">Reference proteome</keyword>
<dbReference type="InterPro" id="IPR006094">
    <property type="entry name" value="Oxid_FAD_bind_N"/>
</dbReference>
<keyword evidence="4" id="KW-0274">FAD</keyword>
<dbReference type="EMBL" id="CP001823">
    <property type="protein sequence ID" value="ACZ38702.1"/>
    <property type="molecule type" value="Genomic_DNA"/>
</dbReference>
<reference evidence="7 8" key="2">
    <citation type="journal article" date="2010" name="Stand. Genomic Sci.">
        <title>Complete genome sequence of Desulfohalobium retbaense type strain (HR(100)).</title>
        <authorList>
            <person name="Spring S."/>
            <person name="Nolan M."/>
            <person name="Lapidus A."/>
            <person name="Glavina Del Rio T."/>
            <person name="Copeland A."/>
            <person name="Tice H."/>
            <person name="Cheng J.F."/>
            <person name="Lucas S."/>
            <person name="Land M."/>
            <person name="Chen F."/>
            <person name="Bruce D."/>
            <person name="Goodwin L."/>
            <person name="Pitluck S."/>
            <person name="Ivanova N."/>
            <person name="Mavromatis K."/>
            <person name="Mikhailova N."/>
            <person name="Pati A."/>
            <person name="Chen A."/>
            <person name="Palaniappan K."/>
            <person name="Hauser L."/>
            <person name="Chang Y.J."/>
            <person name="Jeffries C.D."/>
            <person name="Munk C."/>
            <person name="Kiss H."/>
            <person name="Chain P."/>
            <person name="Han C."/>
            <person name="Brettin T."/>
            <person name="Detter J.C."/>
            <person name="Schuler E."/>
            <person name="Goker M."/>
            <person name="Rohde M."/>
            <person name="Bristow J."/>
            <person name="Eisen J.A."/>
            <person name="Markowitz V."/>
            <person name="Hugenholtz P."/>
            <person name="Kyrpides N.C."/>
            <person name="Klenk H.P."/>
        </authorList>
    </citation>
    <scope>NUCLEOTIDE SEQUENCE [LARGE SCALE GENOMIC DNA]</scope>
    <source>
        <strain evidence="8">ATCC 49802 / DSM 20745 / S 6022</strain>
    </source>
</reference>
<gene>
    <name evidence="7" type="ordered locus">Sthe_1267</name>
</gene>